<evidence type="ECO:0000259" key="2">
    <source>
        <dbReference type="Pfam" id="PF07992"/>
    </source>
</evidence>
<name>A0AAI8TMB5_MYCME</name>
<dbReference type="InterPro" id="IPR051691">
    <property type="entry name" value="Metab_Enz_Cyan_OpOx_G3PDH"/>
</dbReference>
<sequence length="410" mass="43658">MTTYDVAIVGGGPAGLTAAAELAPYHKVVVLERELAAGGIPRHSDHPGYGIRDMKTFISGPAYARRLVQGAVTAGASIRTSAMVTGWADATALDVTSPQGRERIDARAVVLATGARERPRPARMIPGDRPAGVYTTGHLQNAVHLKHRQVGSRAVVVGAELVSYSAVLTLKHAGCRTVLMTTEYPSPESYAMFNLAGRTPLLDVDIATTTRVTRIIGKPVLQGVEIENTRTGQRRVIDCDTVVFTGDWIPDHELARAAGLDIDRGTLGPVVDTALRTSRDGVFAIGNLLHPVDTADIAALDGRHVAAQVRRYLDGRPAAGDGVRIEAGAPLRWVSPGLLRPGDPAPARHRLLLWTDKLVRIPKVVAHQDGRLVGRKTLPWPASPGRVFRVPSSILDGADRNGGTVTLSLA</sequence>
<dbReference type="PANTHER" id="PTHR42949">
    <property type="entry name" value="ANAEROBIC GLYCEROL-3-PHOSPHATE DEHYDROGENASE SUBUNIT B"/>
    <property type="match status" value="1"/>
</dbReference>
<dbReference type="SUPFAM" id="SSF51905">
    <property type="entry name" value="FAD/NAD(P)-binding domain"/>
    <property type="match status" value="1"/>
</dbReference>
<keyword evidence="5" id="KW-1185">Reference proteome</keyword>
<dbReference type="PRINTS" id="PR00368">
    <property type="entry name" value="FADPNR"/>
</dbReference>
<reference evidence="3" key="2">
    <citation type="submission" date="2020-02" db="EMBL/GenBank/DDBJ databases">
        <authorList>
            <person name="Matsumoto Y."/>
            <person name="Motooka D."/>
            <person name="Nakamura S."/>
        </authorList>
    </citation>
    <scope>NUCLEOTIDE SEQUENCE</scope>
    <source>
        <strain evidence="3">JCM 12375</strain>
    </source>
</reference>
<dbReference type="GO" id="GO:0004324">
    <property type="term" value="F:ferredoxin-NADP+ reductase activity"/>
    <property type="evidence" value="ECO:0007669"/>
    <property type="project" value="UniProtKB-EC"/>
</dbReference>
<dbReference type="EC" id="1.18.1.2" evidence="4"/>
<evidence type="ECO:0000313" key="6">
    <source>
        <dbReference type="Proteomes" id="UP001241092"/>
    </source>
</evidence>
<dbReference type="EMBL" id="AP022567">
    <property type="protein sequence ID" value="BBX34102.1"/>
    <property type="molecule type" value="Genomic_DNA"/>
</dbReference>
<dbReference type="PANTHER" id="PTHR42949:SF3">
    <property type="entry name" value="ANAEROBIC GLYCEROL-3-PHOSPHATE DEHYDROGENASE SUBUNIT B"/>
    <property type="match status" value="1"/>
</dbReference>
<dbReference type="AlphaFoldDB" id="A0AAI8TMB5"/>
<dbReference type="Pfam" id="PF07992">
    <property type="entry name" value="Pyr_redox_2"/>
    <property type="match status" value="1"/>
</dbReference>
<proteinExistence type="predicted"/>
<dbReference type="PRINTS" id="PR00469">
    <property type="entry name" value="PNDRDTASEII"/>
</dbReference>
<accession>A0AAI8TMB5</accession>
<evidence type="ECO:0000256" key="1">
    <source>
        <dbReference type="ARBA" id="ARBA00023002"/>
    </source>
</evidence>
<dbReference type="Proteomes" id="UP001241092">
    <property type="component" value="Chromosome"/>
</dbReference>
<keyword evidence="1 4" id="KW-0560">Oxidoreductase</keyword>
<reference evidence="3 5" key="1">
    <citation type="journal article" date="2019" name="Emerg. Microbes Infect.">
        <title>Comprehensive subspecies identification of 175 nontuberculous mycobacteria species based on 7547 genomic profiles.</title>
        <authorList>
            <person name="Matsumoto Y."/>
            <person name="Kinjo T."/>
            <person name="Motooka D."/>
            <person name="Nabeya D."/>
            <person name="Jung N."/>
            <person name="Uechi K."/>
            <person name="Horii T."/>
            <person name="Iida T."/>
            <person name="Fujita J."/>
            <person name="Nakamura S."/>
        </authorList>
    </citation>
    <scope>NUCLEOTIDE SEQUENCE [LARGE SCALE GENOMIC DNA]</scope>
    <source>
        <strain evidence="3 5">JCM 12375</strain>
    </source>
</reference>
<dbReference type="Proteomes" id="UP000465622">
    <property type="component" value="Chromosome"/>
</dbReference>
<dbReference type="InterPro" id="IPR023753">
    <property type="entry name" value="FAD/NAD-binding_dom"/>
</dbReference>
<feature type="domain" description="FAD/NAD(P)-binding" evidence="2">
    <location>
        <begin position="4"/>
        <end position="298"/>
    </location>
</feature>
<evidence type="ECO:0000313" key="5">
    <source>
        <dbReference type="Proteomes" id="UP000465622"/>
    </source>
</evidence>
<dbReference type="EMBL" id="AP027452">
    <property type="protein sequence ID" value="BDY27378.1"/>
    <property type="molecule type" value="Genomic_DNA"/>
</dbReference>
<dbReference type="RefSeq" id="WP_036432193.1">
    <property type="nucleotide sequence ID" value="NZ_AP022567.1"/>
</dbReference>
<gene>
    <name evidence="4" type="ORF">hbim_01301</name>
    <name evidence="3" type="ORF">MMAGJ_33840</name>
</gene>
<protein>
    <submittedName>
        <fullName evidence="4">Ferredoxin--NADP reductase</fullName>
        <ecNumber evidence="4">1.18.1.2</ecNumber>
    </submittedName>
    <submittedName>
        <fullName evidence="3">Oxidoreductase</fullName>
    </submittedName>
</protein>
<reference evidence="4" key="3">
    <citation type="submission" date="2023-03" db="EMBL/GenBank/DDBJ databases">
        <title>Draft genome sequence of a Mycolicibacterium mageritense strain H4_3_1 isolated from a hybrid biological-inorganic system reactor.</title>
        <authorList>
            <person name="Feng X."/>
            <person name="Kazama D."/>
            <person name="Sato K."/>
            <person name="Kobayashi H."/>
        </authorList>
    </citation>
    <scope>NUCLEOTIDE SEQUENCE</scope>
    <source>
        <strain evidence="4">H4_3_1</strain>
    </source>
</reference>
<organism evidence="4 6">
    <name type="scientific">Mycolicibacterium mageritense</name>
    <name type="common">Mycobacterium mageritense</name>
    <dbReference type="NCBI Taxonomy" id="53462"/>
    <lineage>
        <taxon>Bacteria</taxon>
        <taxon>Bacillati</taxon>
        <taxon>Actinomycetota</taxon>
        <taxon>Actinomycetes</taxon>
        <taxon>Mycobacteriales</taxon>
        <taxon>Mycobacteriaceae</taxon>
        <taxon>Mycolicibacterium</taxon>
    </lineage>
</organism>
<evidence type="ECO:0000313" key="3">
    <source>
        <dbReference type="EMBL" id="BBX34102.1"/>
    </source>
</evidence>
<dbReference type="InterPro" id="IPR036188">
    <property type="entry name" value="FAD/NAD-bd_sf"/>
</dbReference>
<evidence type="ECO:0000313" key="4">
    <source>
        <dbReference type="EMBL" id="BDY27378.1"/>
    </source>
</evidence>
<dbReference type="Gene3D" id="3.50.50.60">
    <property type="entry name" value="FAD/NAD(P)-binding domain"/>
    <property type="match status" value="2"/>
</dbReference>